<dbReference type="SUPFAM" id="SSF82171">
    <property type="entry name" value="DPP6 N-terminal domain-like"/>
    <property type="match status" value="1"/>
</dbReference>
<comment type="caution">
    <text evidence="2">The sequence shown here is derived from an EMBL/GenBank/DDBJ whole genome shotgun (WGS) entry which is preliminary data.</text>
</comment>
<proteinExistence type="predicted"/>
<dbReference type="Proteomes" id="UP000326367">
    <property type="component" value="Unassembled WGS sequence"/>
</dbReference>
<organism evidence="2 3">
    <name type="scientific">Stenotrophomonas cyclobalanopsidis</name>
    <dbReference type="NCBI Taxonomy" id="2771362"/>
    <lineage>
        <taxon>Bacteria</taxon>
        <taxon>Pseudomonadati</taxon>
        <taxon>Pseudomonadota</taxon>
        <taxon>Gammaproteobacteria</taxon>
        <taxon>Lysobacterales</taxon>
        <taxon>Lysobacteraceae</taxon>
        <taxon>Stenotrophomonas</taxon>
    </lineage>
</organism>
<reference evidence="2 3" key="1">
    <citation type="journal article" date="2020" name="Antonie Van Leeuwenhoek">
        <title>Stenotrophomonas cyclobalanopsidis sp. nov., isolated from the leaf spot disease of Cyclobalanopsis patelliformis.</title>
        <authorList>
            <person name="Bian D.R."/>
            <person name="Xue H."/>
            <person name="Piao C.G."/>
            <person name="Li Y."/>
        </authorList>
    </citation>
    <scope>NUCLEOTIDE SEQUENCE [LARGE SCALE GENOMIC DNA]</scope>
    <source>
        <strain evidence="2 3">TPQG1-4</strain>
    </source>
</reference>
<feature type="signal peptide" evidence="1">
    <location>
        <begin position="1"/>
        <end position="21"/>
    </location>
</feature>
<keyword evidence="1" id="KW-0732">Signal</keyword>
<gene>
    <name evidence="2" type="ORF">FJU31_17940</name>
</gene>
<dbReference type="EMBL" id="VYKI01000037">
    <property type="protein sequence ID" value="KAA8993769.1"/>
    <property type="molecule type" value="Genomic_DNA"/>
</dbReference>
<evidence type="ECO:0000256" key="1">
    <source>
        <dbReference type="SAM" id="SignalP"/>
    </source>
</evidence>
<accession>A0ABQ6SWG3</accession>
<evidence type="ECO:0000313" key="3">
    <source>
        <dbReference type="Proteomes" id="UP000326367"/>
    </source>
</evidence>
<feature type="chain" id="PRO_5047364161" description="DUF3616 domain-containing protein" evidence="1">
    <location>
        <begin position="22"/>
        <end position="351"/>
    </location>
</feature>
<evidence type="ECO:0008006" key="4">
    <source>
        <dbReference type="Google" id="ProtNLM"/>
    </source>
</evidence>
<keyword evidence="3" id="KW-1185">Reference proteome</keyword>
<evidence type="ECO:0000313" key="2">
    <source>
        <dbReference type="EMBL" id="KAA8993769.1"/>
    </source>
</evidence>
<sequence length="351" mass="37641">MKQLFLTLIPFTLILAAPAGAGGIAAIYEELPTLANGEVAIMAASFDGAVLAGTGRRGCCFSQAFRWSSQDGVRWLAPRNEAEDSSVRAISRDGQIILVETRISNAMQAHRWLPDGGRVAVTPVSPSHQGLAMNADGTVVGGAEYLYHSPADERPYLWSEAEGFRILPAPEGADGTRVTHFDVDPAVVHGIFFVDGPGSGDPAVPMRIRWRNDEIDPSSLAPVPDDTLQIGQVALQQSLRVAGIDRAEPISIVWMDLQGGILLGSEPFSSQALIWTRSNGVCRLQDWLRGLSVELPADTRWEGSLVSPDGRVMVGVGYRNGGEERVPWQVRSEVPLADIVLAAPGCAASIR</sequence>
<name>A0ABQ6SWG3_9GAMM</name>
<dbReference type="RefSeq" id="WP_150455944.1">
    <property type="nucleotide sequence ID" value="NZ_VYKI01000037.1"/>
</dbReference>
<protein>
    <recommendedName>
        <fullName evidence="4">DUF3616 domain-containing protein</fullName>
    </recommendedName>
</protein>